<reference evidence="1 2" key="1">
    <citation type="journal article" date="2019" name="G3 (Bethesda)">
        <title>Sequencing of a Wild Apple (Malus baccata) Genome Unravels the Differences Between Cultivated and Wild Apple Species Regarding Disease Resistance and Cold Tolerance.</title>
        <authorList>
            <person name="Chen X."/>
        </authorList>
    </citation>
    <scope>NUCLEOTIDE SEQUENCE [LARGE SCALE GENOMIC DNA]</scope>
    <source>
        <strain evidence="2">cv. Shandingzi</strain>
        <tissue evidence="1">Leaves</tissue>
    </source>
</reference>
<evidence type="ECO:0000313" key="1">
    <source>
        <dbReference type="EMBL" id="TQD83897.1"/>
    </source>
</evidence>
<organism evidence="1 2">
    <name type="scientific">Malus baccata</name>
    <name type="common">Siberian crab apple</name>
    <name type="synonym">Pyrus baccata</name>
    <dbReference type="NCBI Taxonomy" id="106549"/>
    <lineage>
        <taxon>Eukaryota</taxon>
        <taxon>Viridiplantae</taxon>
        <taxon>Streptophyta</taxon>
        <taxon>Embryophyta</taxon>
        <taxon>Tracheophyta</taxon>
        <taxon>Spermatophyta</taxon>
        <taxon>Magnoliopsida</taxon>
        <taxon>eudicotyledons</taxon>
        <taxon>Gunneridae</taxon>
        <taxon>Pentapetalae</taxon>
        <taxon>rosids</taxon>
        <taxon>fabids</taxon>
        <taxon>Rosales</taxon>
        <taxon>Rosaceae</taxon>
        <taxon>Amygdaloideae</taxon>
        <taxon>Maleae</taxon>
        <taxon>Malus</taxon>
    </lineage>
</organism>
<dbReference type="AlphaFoldDB" id="A0A540LBQ8"/>
<proteinExistence type="predicted"/>
<dbReference type="EMBL" id="VIEB01000661">
    <property type="protein sequence ID" value="TQD83897.1"/>
    <property type="molecule type" value="Genomic_DNA"/>
</dbReference>
<comment type="caution">
    <text evidence="1">The sequence shown here is derived from an EMBL/GenBank/DDBJ whole genome shotgun (WGS) entry which is preliminary data.</text>
</comment>
<gene>
    <name evidence="1" type="ORF">C1H46_030555</name>
</gene>
<name>A0A540LBQ8_MALBA</name>
<accession>A0A540LBQ8</accession>
<evidence type="ECO:0000313" key="2">
    <source>
        <dbReference type="Proteomes" id="UP000315295"/>
    </source>
</evidence>
<protein>
    <submittedName>
        <fullName evidence="1">Uncharacterized protein</fullName>
    </submittedName>
</protein>
<keyword evidence="2" id="KW-1185">Reference proteome</keyword>
<dbReference type="Proteomes" id="UP000315295">
    <property type="component" value="Unassembled WGS sequence"/>
</dbReference>
<sequence length="69" mass="7663">MRVVFDSDPTTVAKAAKLKKELQRLMKAIVDSDPVNLFLSKAKEVALVLLHIRITREALLPALSGEHEP</sequence>